<evidence type="ECO:0000313" key="3">
    <source>
        <dbReference type="EMBL" id="VUS30365.1"/>
    </source>
</evidence>
<dbReference type="Proteomes" id="UP000318370">
    <property type="component" value="Unassembled WGS sequence"/>
</dbReference>
<organism evidence="3 4">
    <name type="scientific">Klebsiella spallanzanii</name>
    <dbReference type="NCBI Taxonomy" id="2587528"/>
    <lineage>
        <taxon>Bacteria</taxon>
        <taxon>Pseudomonadati</taxon>
        <taxon>Pseudomonadota</taxon>
        <taxon>Gammaproteobacteria</taxon>
        <taxon>Enterobacterales</taxon>
        <taxon>Enterobacteriaceae</taxon>
        <taxon>Klebsiella/Raoultella group</taxon>
        <taxon>Klebsiella</taxon>
    </lineage>
</organism>
<dbReference type="Pfam" id="PF21446">
    <property type="entry name" value="Gp34_trimer"/>
    <property type="match status" value="1"/>
</dbReference>
<dbReference type="RefSeq" id="WP_185931823.1">
    <property type="nucleotide sequence ID" value="NZ_CABGHF010000001.1"/>
</dbReference>
<gene>
    <name evidence="3" type="ORF">SB6408_00291</name>
</gene>
<feature type="coiled-coil region" evidence="1">
    <location>
        <begin position="349"/>
        <end position="386"/>
    </location>
</feature>
<name>A0A564HDV8_9ENTR</name>
<evidence type="ECO:0000256" key="1">
    <source>
        <dbReference type="SAM" id="Coils"/>
    </source>
</evidence>
<proteinExistence type="predicted"/>
<dbReference type="AlphaFoldDB" id="A0A564HDV8"/>
<dbReference type="PROSITE" id="PS51688">
    <property type="entry name" value="ICA"/>
    <property type="match status" value="1"/>
</dbReference>
<evidence type="ECO:0000313" key="4">
    <source>
        <dbReference type="Proteomes" id="UP000318370"/>
    </source>
</evidence>
<dbReference type="InterPro" id="IPR048390">
    <property type="entry name" value="Gp34_trimer"/>
</dbReference>
<protein>
    <recommendedName>
        <fullName evidence="2">Peptidase S74 domain-containing protein</fullName>
    </recommendedName>
</protein>
<keyword evidence="1" id="KW-0175">Coiled coil</keyword>
<sequence>MADQKKNAQVLNGINDDISEMKSLTALRKRIVSDGEVVSKAANAFRLANGNTGVILRNDGKNFYALATVTGQAQNGQWNTLRPFSFNLSSGRVSLRNGVDISGGAFISHNAGITAKTTGPDPLINGQTYRAADIHTDFTTGKITTTMLMGSRIVTGKEDYGLISYRDMKGRWNELQLKPRAELSVGRLTKRNTDGWIKADGVYNTNSNKDRKTNGIWFQGISDLSADFYHYERIGQHHFLGLHVANGGSQGWYEFRNDGHAYTNGAWHSSSDVRMKTQVEKIDNALEKLEGISGYTYLKQGVSEAGVIAQEVEAVLPQTVSQTEVILNDGSVLKDALSININGVVALLIEALKEERQARLEDKALLLQEQEYRKELELRLDDLEFRNGQETE</sequence>
<dbReference type="EMBL" id="CABGHF010000001">
    <property type="protein sequence ID" value="VUS30365.1"/>
    <property type="molecule type" value="Genomic_DNA"/>
</dbReference>
<feature type="domain" description="Peptidase S74" evidence="2">
    <location>
        <begin position="271"/>
        <end position="364"/>
    </location>
</feature>
<dbReference type="InterPro" id="IPR030392">
    <property type="entry name" value="S74_ICA"/>
</dbReference>
<reference evidence="3 4" key="1">
    <citation type="submission" date="2019-07" db="EMBL/GenBank/DDBJ databases">
        <authorList>
            <person name="Brisse S."/>
            <person name="Rodrigues C."/>
            <person name="Thorpe H."/>
        </authorList>
    </citation>
    <scope>NUCLEOTIDE SEQUENCE [LARGE SCALE GENOMIC DNA]</scope>
    <source>
        <strain evidence="3">SB6408</strain>
    </source>
</reference>
<evidence type="ECO:0000259" key="2">
    <source>
        <dbReference type="PROSITE" id="PS51688"/>
    </source>
</evidence>
<dbReference type="Pfam" id="PF13884">
    <property type="entry name" value="Peptidase_S74"/>
    <property type="match status" value="1"/>
</dbReference>
<accession>A0A564HDV8</accession>